<accession>A0A2A2GBM0</accession>
<dbReference type="InterPro" id="IPR019282">
    <property type="entry name" value="Glycoamylase-like_cons_dom"/>
</dbReference>
<reference evidence="5 6" key="1">
    <citation type="submission" date="2017-08" db="EMBL/GenBank/DDBJ databases">
        <title>Aliifodinibius alkalisoli sp. nov., isolated from saline alkaline soil.</title>
        <authorList>
            <person name="Liu D."/>
            <person name="Zhang G."/>
        </authorList>
    </citation>
    <scope>NUCLEOTIDE SEQUENCE [LARGE SCALE GENOMIC DNA]</scope>
    <source>
        <strain evidence="5 6">WN023</strain>
    </source>
</reference>
<dbReference type="GO" id="GO:0005524">
    <property type="term" value="F:ATP binding"/>
    <property type="evidence" value="ECO:0007669"/>
    <property type="project" value="UniProtKB-UniRule"/>
</dbReference>
<proteinExistence type="predicted"/>
<dbReference type="AlphaFoldDB" id="A0A2A2GBM0"/>
<dbReference type="Gene3D" id="1.50.10.140">
    <property type="match status" value="1"/>
</dbReference>
<name>A0A2A2GBM0_9BACT</name>
<keyword evidence="6" id="KW-1185">Reference proteome</keyword>
<dbReference type="Pfam" id="PF10091">
    <property type="entry name" value="Glycoamylase"/>
    <property type="match status" value="1"/>
</dbReference>
<keyword evidence="1 3" id="KW-0547">Nucleotide-binding</keyword>
<keyword evidence="2 3" id="KW-0067">ATP-binding</keyword>
<evidence type="ECO:0000256" key="1">
    <source>
        <dbReference type="ARBA" id="ARBA00022741"/>
    </source>
</evidence>
<evidence type="ECO:0000313" key="6">
    <source>
        <dbReference type="Proteomes" id="UP000218831"/>
    </source>
</evidence>
<sequence>MTMRTINVTKASGEKEPFDKAKLRRMLVATGADSEVIEQIIKSIQNKLYEGISTQRITEEAFQQLKEKSDNIKFSSSPAEHEIPPDFDNNRIDTLQRHAFDYFLHETNPSNGLVADNSQLGAPASIASVGFALGAYVVGVERDWISRREAIQRTLSTLRFFWTSEQSPAPSATGHKGFYYHFLDMKTGKRAGKCELSTIDTGILLAGMLLAAAFFDRDTKQEQEIRTLADDIYRRVDWKWACNGKATITHGWTPKDGFLPYRWEGYDEAGLLYFLALGSPSQPLSKESYKAWTSTYEWKKIYGYEFIYGGPLFIHQYSHIWIDFRGIQDDFMREKGIDYFENSRRATYIQQEYAIRNPLDFKGYGKSFWGITASDGPGWSTKKVNGIERSFFGYIARGAPYGPDDGTVAPWAVLTSLPFAPEIVLPTIQNFQDVYPQITGKYCLRCSFNLSYPNNQKTQDGWTSSYHYGINLGPVVLMIENYRTGLIWKLMRGSRHLVNGLKKAGFRNGWL</sequence>
<evidence type="ECO:0000256" key="2">
    <source>
        <dbReference type="ARBA" id="ARBA00022840"/>
    </source>
</evidence>
<protein>
    <recommendedName>
        <fullName evidence="4">ATP-cone domain-containing protein</fullName>
    </recommendedName>
</protein>
<dbReference type="OrthoDB" id="5937621at2"/>
<evidence type="ECO:0000256" key="3">
    <source>
        <dbReference type="PROSITE-ProRule" id="PRU00492"/>
    </source>
</evidence>
<dbReference type="Pfam" id="PF03477">
    <property type="entry name" value="ATP-cone"/>
    <property type="match status" value="1"/>
</dbReference>
<organism evidence="5 6">
    <name type="scientific">Fodinibius salipaludis</name>
    <dbReference type="NCBI Taxonomy" id="2032627"/>
    <lineage>
        <taxon>Bacteria</taxon>
        <taxon>Pseudomonadati</taxon>
        <taxon>Balneolota</taxon>
        <taxon>Balneolia</taxon>
        <taxon>Balneolales</taxon>
        <taxon>Balneolaceae</taxon>
        <taxon>Fodinibius</taxon>
    </lineage>
</organism>
<dbReference type="Proteomes" id="UP000218831">
    <property type="component" value="Unassembled WGS sequence"/>
</dbReference>
<dbReference type="InterPro" id="IPR005144">
    <property type="entry name" value="ATP-cone_dom"/>
</dbReference>
<feature type="domain" description="ATP-cone" evidence="4">
    <location>
        <begin position="6"/>
        <end position="101"/>
    </location>
</feature>
<dbReference type="InterPro" id="IPR016883">
    <property type="entry name" value="UCP028431"/>
</dbReference>
<dbReference type="EMBL" id="NSKE01000005">
    <property type="protein sequence ID" value="PAU94277.1"/>
    <property type="molecule type" value="Genomic_DNA"/>
</dbReference>
<evidence type="ECO:0000259" key="4">
    <source>
        <dbReference type="PROSITE" id="PS51161"/>
    </source>
</evidence>
<evidence type="ECO:0000313" key="5">
    <source>
        <dbReference type="EMBL" id="PAU94277.1"/>
    </source>
</evidence>
<dbReference type="PIRSF" id="PIRSF028431">
    <property type="entry name" value="UCP028431"/>
    <property type="match status" value="1"/>
</dbReference>
<gene>
    <name evidence="5" type="ORF">CK503_08685</name>
</gene>
<comment type="caution">
    <text evidence="5">The sequence shown here is derived from an EMBL/GenBank/DDBJ whole genome shotgun (WGS) entry which is preliminary data.</text>
</comment>
<dbReference type="PROSITE" id="PS51161">
    <property type="entry name" value="ATP_CONE"/>
    <property type="match status" value="1"/>
</dbReference>